<name>L0DM10_SINAD</name>
<dbReference type="PANTHER" id="PTHR43037">
    <property type="entry name" value="UNNAMED PRODUCT-RELATED"/>
    <property type="match status" value="1"/>
</dbReference>
<dbReference type="Gene3D" id="3.40.50.1820">
    <property type="entry name" value="alpha/beta hydrolase"/>
    <property type="match status" value="1"/>
</dbReference>
<evidence type="ECO:0000313" key="5">
    <source>
        <dbReference type="EMBL" id="AGA30409.1"/>
    </source>
</evidence>
<keyword evidence="6" id="KW-1185">Reference proteome</keyword>
<keyword evidence="3" id="KW-0472">Membrane</keyword>
<feature type="transmembrane region" description="Helical" evidence="3">
    <location>
        <begin position="330"/>
        <end position="353"/>
    </location>
</feature>
<feature type="transmembrane region" description="Helical" evidence="3">
    <location>
        <begin position="387"/>
        <end position="408"/>
    </location>
</feature>
<dbReference type="Pfam" id="PF13231">
    <property type="entry name" value="PMT_2"/>
    <property type="match status" value="1"/>
</dbReference>
<sequence>MLNLGLATFASLHHYATVDEARSVSAGLAHWDAGAFALANNAPPFARLVAALPVLSLRPNRIKSSDVLEGTFADEADLKAARDFAYTNSLSYDHLIRVARLPTLLWWVAGAWLITRWAGELYGSGAARLALVLWAFGPNILAREALATPDLPAAVACLAAGYAFSRWRSKSSWSRTAVTGALLGVAMLTEYSALSLPLAWLLLCLVRCPDQEMGGRTAGCWGQAAQAVFGLFICLWVINVGYGFTGTGIPLGKLRFTSRVFGGSKANDPSATIADAGPVRNRFEGSWFGGFPLPVPVDYIRGMDRRCSDAESCFQTIEADASRATDRGRITVALLLAKVPIAAWILIFWGGALSIRRGFPADERAVWIQAAVMIAPALILSSDLFPLASMLLAAPFTIVGMSGLARYLGRGTPKATALIVTLLVGIFASGLSAYPHLLSYLNEAVSGADRLTLAASHPYFDAGRDLLELKSWLGRHQEASPIGLACQYVNDPRALGIEYTHIPTGPGPAPPNDPWYFERLGPRPGYYALDLYNLTLPRFHYFKDFQPAFVIGDSIRIYHITPEDADRARLKVGLANTRDLLELKSWLGRHHEALPIGLACQYVNDPRALGIEYTHIPTGPGPVPPNDPWYFERLGPRPGYYALDLYNLTLPRFHYFKDFQPAFVIGDSICIYHITSEDADRARLKAGLAPLATRPGRRGIANRSGFLNRVYRGPDGSVTNYTIFVPHDYTGEISYPLILLLHGYGDRGTDGDQYLKVGLAPAIARRENDFDFFAIFPQGHTGGWAPDGDDTQHTMEILAQVEAEYRVDPRRIYLTGISSGGAGVWPIAARYPDRWAAIVPVASAECDPALATAIKSIPCWCFHNYFDVSKPPAIPRQMIEALRREGGKPRYTEFYVLTGDRHNAWDSAYNTNELYDWLAEQRKPELHLMGTDGR</sequence>
<evidence type="ECO:0000256" key="1">
    <source>
        <dbReference type="ARBA" id="ARBA00022729"/>
    </source>
</evidence>
<feature type="transmembrane region" description="Helical" evidence="3">
    <location>
        <begin position="218"/>
        <end position="238"/>
    </location>
</feature>
<keyword evidence="3" id="KW-0812">Transmembrane</keyword>
<keyword evidence="1" id="KW-0732">Signal</keyword>
<dbReference type="PANTHER" id="PTHR43037:SF5">
    <property type="entry name" value="FERULOYL ESTERASE"/>
    <property type="match status" value="1"/>
</dbReference>
<gene>
    <name evidence="5" type="ordered locus">Sinac_6327</name>
</gene>
<dbReference type="InterPro" id="IPR038731">
    <property type="entry name" value="RgtA/B/C-like"/>
</dbReference>
<dbReference type="Proteomes" id="UP000010798">
    <property type="component" value="Chromosome"/>
</dbReference>
<feature type="transmembrane region" description="Helical" evidence="3">
    <location>
        <begin position="181"/>
        <end position="206"/>
    </location>
</feature>
<dbReference type="InterPro" id="IPR050955">
    <property type="entry name" value="Plant_Biomass_Hydrol_Est"/>
</dbReference>
<dbReference type="AlphaFoldDB" id="L0DM10"/>
<dbReference type="HOGENOM" id="CLU_344812_0_0_0"/>
<reference evidence="5 6" key="1">
    <citation type="submission" date="2012-02" db="EMBL/GenBank/DDBJ databases">
        <title>Complete sequence of chromosome of Singulisphaera acidiphila DSM 18658.</title>
        <authorList>
            <consortium name="US DOE Joint Genome Institute (JGI-PGF)"/>
            <person name="Lucas S."/>
            <person name="Copeland A."/>
            <person name="Lapidus A."/>
            <person name="Glavina del Rio T."/>
            <person name="Dalin E."/>
            <person name="Tice H."/>
            <person name="Bruce D."/>
            <person name="Goodwin L."/>
            <person name="Pitluck S."/>
            <person name="Peters L."/>
            <person name="Ovchinnikova G."/>
            <person name="Chertkov O."/>
            <person name="Kyrpides N."/>
            <person name="Mavromatis K."/>
            <person name="Ivanova N."/>
            <person name="Brettin T."/>
            <person name="Detter J.C."/>
            <person name="Han C."/>
            <person name="Larimer F."/>
            <person name="Land M."/>
            <person name="Hauser L."/>
            <person name="Markowitz V."/>
            <person name="Cheng J.-F."/>
            <person name="Hugenholtz P."/>
            <person name="Woyke T."/>
            <person name="Wu D."/>
            <person name="Tindall B."/>
            <person name="Pomrenke H."/>
            <person name="Brambilla E."/>
            <person name="Klenk H.-P."/>
            <person name="Eisen J.A."/>
        </authorList>
    </citation>
    <scope>NUCLEOTIDE SEQUENCE [LARGE SCALE GENOMIC DNA]</scope>
    <source>
        <strain evidence="6">ATCC BAA-1392 / DSM 18658 / VKM B-2454 / MOB10</strain>
    </source>
</reference>
<feature type="domain" description="Glycosyltransferase RgtA/B/C/D-like" evidence="4">
    <location>
        <begin position="96"/>
        <end position="206"/>
    </location>
</feature>
<organism evidence="5 6">
    <name type="scientific">Singulisphaera acidiphila (strain ATCC BAA-1392 / DSM 18658 / VKM B-2454 / MOB10)</name>
    <dbReference type="NCBI Taxonomy" id="886293"/>
    <lineage>
        <taxon>Bacteria</taxon>
        <taxon>Pseudomonadati</taxon>
        <taxon>Planctomycetota</taxon>
        <taxon>Planctomycetia</taxon>
        <taxon>Isosphaerales</taxon>
        <taxon>Isosphaeraceae</taxon>
        <taxon>Singulisphaera</taxon>
    </lineage>
</organism>
<dbReference type="GO" id="GO:0016787">
    <property type="term" value="F:hydrolase activity"/>
    <property type="evidence" value="ECO:0007669"/>
    <property type="project" value="UniProtKB-KW"/>
</dbReference>
<accession>L0DM10</accession>
<dbReference type="RefSeq" id="WP_015249493.1">
    <property type="nucleotide sequence ID" value="NC_019892.1"/>
</dbReference>
<dbReference type="eggNOG" id="COG1807">
    <property type="taxonomic scope" value="Bacteria"/>
</dbReference>
<evidence type="ECO:0000259" key="4">
    <source>
        <dbReference type="Pfam" id="PF13231"/>
    </source>
</evidence>
<dbReference type="KEGG" id="saci:Sinac_6327"/>
<keyword evidence="2" id="KW-0378">Hydrolase</keyword>
<dbReference type="InterPro" id="IPR000801">
    <property type="entry name" value="Esterase-like"/>
</dbReference>
<evidence type="ECO:0000256" key="2">
    <source>
        <dbReference type="ARBA" id="ARBA00022801"/>
    </source>
</evidence>
<dbReference type="eggNOG" id="COG4099">
    <property type="taxonomic scope" value="Bacteria"/>
</dbReference>
<evidence type="ECO:0000256" key="3">
    <source>
        <dbReference type="SAM" id="Phobius"/>
    </source>
</evidence>
<evidence type="ECO:0000313" key="6">
    <source>
        <dbReference type="Proteomes" id="UP000010798"/>
    </source>
</evidence>
<dbReference type="SUPFAM" id="SSF53474">
    <property type="entry name" value="alpha/beta-Hydrolases"/>
    <property type="match status" value="1"/>
</dbReference>
<dbReference type="EMBL" id="CP003364">
    <property type="protein sequence ID" value="AGA30409.1"/>
    <property type="molecule type" value="Genomic_DNA"/>
</dbReference>
<proteinExistence type="predicted"/>
<feature type="transmembrane region" description="Helical" evidence="3">
    <location>
        <begin position="365"/>
        <end position="381"/>
    </location>
</feature>
<keyword evidence="3" id="KW-1133">Transmembrane helix</keyword>
<protein>
    <submittedName>
        <fullName evidence="5">Putative peptidase</fullName>
    </submittedName>
</protein>
<dbReference type="Pfam" id="PF00756">
    <property type="entry name" value="Esterase"/>
    <property type="match status" value="1"/>
</dbReference>
<dbReference type="InterPro" id="IPR029058">
    <property type="entry name" value="AB_hydrolase_fold"/>
</dbReference>
<feature type="transmembrane region" description="Helical" evidence="3">
    <location>
        <begin position="415"/>
        <end position="434"/>
    </location>
</feature>